<reference evidence="1 2" key="1">
    <citation type="submission" date="2020-02" db="EMBL/GenBank/DDBJ databases">
        <authorList>
            <person name="Ferguson B K."/>
        </authorList>
    </citation>
    <scope>NUCLEOTIDE SEQUENCE [LARGE SCALE GENOMIC DNA]</scope>
</reference>
<organism evidence="1 2">
    <name type="scientific">Trichogramma brassicae</name>
    <dbReference type="NCBI Taxonomy" id="86971"/>
    <lineage>
        <taxon>Eukaryota</taxon>
        <taxon>Metazoa</taxon>
        <taxon>Ecdysozoa</taxon>
        <taxon>Arthropoda</taxon>
        <taxon>Hexapoda</taxon>
        <taxon>Insecta</taxon>
        <taxon>Pterygota</taxon>
        <taxon>Neoptera</taxon>
        <taxon>Endopterygota</taxon>
        <taxon>Hymenoptera</taxon>
        <taxon>Apocrita</taxon>
        <taxon>Proctotrupomorpha</taxon>
        <taxon>Chalcidoidea</taxon>
        <taxon>Trichogrammatidae</taxon>
        <taxon>Trichogramma</taxon>
    </lineage>
</organism>
<keyword evidence="2" id="KW-1185">Reference proteome</keyword>
<evidence type="ECO:0000313" key="1">
    <source>
        <dbReference type="EMBL" id="CAB0036346.1"/>
    </source>
</evidence>
<accession>A0A6H5ILG8</accession>
<dbReference type="GO" id="GO:0003824">
    <property type="term" value="F:catalytic activity"/>
    <property type="evidence" value="ECO:0007669"/>
    <property type="project" value="InterPro"/>
</dbReference>
<dbReference type="AlphaFoldDB" id="A0A6H5ILG8"/>
<proteinExistence type="predicted"/>
<gene>
    <name evidence="1" type="ORF">TBRA_LOCUS8218</name>
</gene>
<dbReference type="SUPFAM" id="SSF56219">
    <property type="entry name" value="DNase I-like"/>
    <property type="match status" value="1"/>
</dbReference>
<dbReference type="InterPro" id="IPR036691">
    <property type="entry name" value="Endo/exonu/phosph_ase_sf"/>
</dbReference>
<dbReference type="Gene3D" id="3.60.10.10">
    <property type="entry name" value="Endonuclease/exonuclease/phosphatase"/>
    <property type="match status" value="1"/>
</dbReference>
<dbReference type="EMBL" id="CADCXV010000815">
    <property type="protein sequence ID" value="CAB0036346.1"/>
    <property type="molecule type" value="Genomic_DNA"/>
</dbReference>
<name>A0A6H5ILG8_9HYME</name>
<dbReference type="Proteomes" id="UP000479190">
    <property type="component" value="Unassembled WGS sequence"/>
</dbReference>
<evidence type="ECO:0008006" key="3">
    <source>
        <dbReference type="Google" id="ProtNLM"/>
    </source>
</evidence>
<dbReference type="OrthoDB" id="5953030at2759"/>
<sequence>MATITYKLLSVNADVLSLSESWLTSTIDDRSASIPGYSLLRTDRGLPGLTENRQWRQGGGVACYVREAIKYTILYSPTVEHINDVQFLDFELHLDRQKLLFISVYRLPDGRVLNGLFKFYQSVCHRYNHVVMVGDFNVDMRAGIQEYHTTELRSHIEQSLWIWYHLSQPITIARLERGLI</sequence>
<protein>
    <recommendedName>
        <fullName evidence="3">Endonuclease/exonuclease/phosphatase domain-containing protein</fullName>
    </recommendedName>
</protein>
<evidence type="ECO:0000313" key="2">
    <source>
        <dbReference type="Proteomes" id="UP000479190"/>
    </source>
</evidence>